<keyword evidence="5" id="KW-0808">Transferase</keyword>
<keyword evidence="5" id="KW-0418">Kinase</keyword>
<dbReference type="AlphaFoldDB" id="A0A939T6C3"/>
<protein>
    <submittedName>
        <fullName evidence="5">Sensor histidine kinase</fullName>
    </submittedName>
</protein>
<organism evidence="5 6">
    <name type="scientific">Actinomadura barringtoniae</name>
    <dbReference type="NCBI Taxonomy" id="1427535"/>
    <lineage>
        <taxon>Bacteria</taxon>
        <taxon>Bacillati</taxon>
        <taxon>Actinomycetota</taxon>
        <taxon>Actinomycetes</taxon>
        <taxon>Streptosporangiales</taxon>
        <taxon>Thermomonosporaceae</taxon>
        <taxon>Actinomadura</taxon>
    </lineage>
</organism>
<keyword evidence="6" id="KW-1185">Reference proteome</keyword>
<dbReference type="RefSeq" id="WP_208255764.1">
    <property type="nucleotide sequence ID" value="NZ_JAGEOJ010000005.1"/>
</dbReference>
<dbReference type="InterPro" id="IPR050267">
    <property type="entry name" value="Anti-sigma-factor_SerPK"/>
</dbReference>
<feature type="region of interest" description="Disordered" evidence="2">
    <location>
        <begin position="1"/>
        <end position="21"/>
    </location>
</feature>
<accession>A0A939T6C3</accession>
<evidence type="ECO:0000313" key="6">
    <source>
        <dbReference type="Proteomes" id="UP000669179"/>
    </source>
</evidence>
<dbReference type="InterPro" id="IPR025847">
    <property type="entry name" value="MEDS_domain"/>
</dbReference>
<dbReference type="PANTHER" id="PTHR35526">
    <property type="entry name" value="ANTI-SIGMA-F FACTOR RSBW-RELATED"/>
    <property type="match status" value="1"/>
</dbReference>
<evidence type="ECO:0000259" key="3">
    <source>
        <dbReference type="Pfam" id="PF13581"/>
    </source>
</evidence>
<dbReference type="PANTHER" id="PTHR35526:SF3">
    <property type="entry name" value="ANTI-SIGMA-F FACTOR RSBW"/>
    <property type="match status" value="1"/>
</dbReference>
<evidence type="ECO:0000256" key="1">
    <source>
        <dbReference type="ARBA" id="ARBA00022527"/>
    </source>
</evidence>
<dbReference type="Gene3D" id="3.30.565.10">
    <property type="entry name" value="Histidine kinase-like ATPase, C-terminal domain"/>
    <property type="match status" value="1"/>
</dbReference>
<dbReference type="Pfam" id="PF13581">
    <property type="entry name" value="HATPase_c_2"/>
    <property type="match status" value="1"/>
</dbReference>
<feature type="domain" description="MEDS" evidence="4">
    <location>
        <begin position="40"/>
        <end position="185"/>
    </location>
</feature>
<evidence type="ECO:0000259" key="4">
    <source>
        <dbReference type="Pfam" id="PF14417"/>
    </source>
</evidence>
<feature type="compositionally biased region" description="Low complexity" evidence="2">
    <location>
        <begin position="205"/>
        <end position="218"/>
    </location>
</feature>
<dbReference type="Proteomes" id="UP000669179">
    <property type="component" value="Unassembled WGS sequence"/>
</dbReference>
<comment type="caution">
    <text evidence="5">The sequence shown here is derived from an EMBL/GenBank/DDBJ whole genome shotgun (WGS) entry which is preliminary data.</text>
</comment>
<dbReference type="Pfam" id="PF14417">
    <property type="entry name" value="MEDS"/>
    <property type="match status" value="1"/>
</dbReference>
<feature type="region of interest" description="Disordered" evidence="2">
    <location>
        <begin position="187"/>
        <end position="225"/>
    </location>
</feature>
<dbReference type="GO" id="GO:0016301">
    <property type="term" value="F:kinase activity"/>
    <property type="evidence" value="ECO:0007669"/>
    <property type="project" value="UniProtKB-KW"/>
</dbReference>
<dbReference type="InterPro" id="IPR036890">
    <property type="entry name" value="HATPase_C_sf"/>
</dbReference>
<evidence type="ECO:0000313" key="5">
    <source>
        <dbReference type="EMBL" id="MBO2448102.1"/>
    </source>
</evidence>
<evidence type="ECO:0000256" key="2">
    <source>
        <dbReference type="SAM" id="MobiDB-lite"/>
    </source>
</evidence>
<feature type="domain" description="Histidine kinase/HSP90-like ATPase" evidence="3">
    <location>
        <begin position="268"/>
        <end position="377"/>
    </location>
</feature>
<proteinExistence type="predicted"/>
<name>A0A939T6C3_9ACTN</name>
<dbReference type="EMBL" id="JAGEOJ010000005">
    <property type="protein sequence ID" value="MBO2448102.1"/>
    <property type="molecule type" value="Genomic_DNA"/>
</dbReference>
<keyword evidence="1" id="KW-0723">Serine/threonine-protein kinase</keyword>
<dbReference type="InterPro" id="IPR003594">
    <property type="entry name" value="HATPase_dom"/>
</dbReference>
<reference evidence="5" key="1">
    <citation type="submission" date="2021-03" db="EMBL/GenBank/DDBJ databases">
        <authorList>
            <person name="Kanchanasin P."/>
            <person name="Saeng-In P."/>
            <person name="Phongsopitanun W."/>
            <person name="Yuki M."/>
            <person name="Kudo T."/>
            <person name="Ohkuma M."/>
            <person name="Tanasupawat S."/>
        </authorList>
    </citation>
    <scope>NUCLEOTIDE SEQUENCE</scope>
    <source>
        <strain evidence="5">GKU 128</strain>
    </source>
</reference>
<sequence length="382" mass="41981">MTPPAGPGSGGGPFEDTADGRSDMVIPTQHVRLGGDLFQHRALRYRSVRDLVEAALPYLHEGLRADEAVVVITPPPRTALLIEHLGERLAARVEFLDAVTWFQSPVAALAAYYERTQRDWWPRGRLRLLAEPLWTGRSPLEIWEWKRHEAILNVAFAGTPSTIMCAYDVMALPGHILADAARTHPEIVDPGEPLHGASGLPFDPSAPAAPAGSEPPGALVRPGDVNPLLTPFPSERFVDPRDFYDECNAHPLAAPPLDAARRRFAAGELPGLRAFLEDEAARYGLPHEKTLPFVLAVNEVATNVIRQGGGVGTVWLWAEHDELICDVGDPGRTLEDRFLGYLRPRPDDEGNDTMWAVRRLCHIVEIRSGAGGTVIRIHLKLR</sequence>
<gene>
    <name evidence="5" type="ORF">J4573_13445</name>
</gene>